<comment type="catalytic activity">
    <reaction evidence="6">
        <text>a 6-O-methyl-2'-deoxyguanosine in DNA + L-cysteinyl-[protein] = S-methyl-L-cysteinyl-[protein] + a 2'-deoxyguanosine in DNA</text>
        <dbReference type="Rhea" id="RHEA:24000"/>
        <dbReference type="Rhea" id="RHEA-COMP:10131"/>
        <dbReference type="Rhea" id="RHEA-COMP:10132"/>
        <dbReference type="Rhea" id="RHEA-COMP:11367"/>
        <dbReference type="Rhea" id="RHEA-COMP:11368"/>
        <dbReference type="ChEBI" id="CHEBI:29950"/>
        <dbReference type="ChEBI" id="CHEBI:82612"/>
        <dbReference type="ChEBI" id="CHEBI:85445"/>
        <dbReference type="ChEBI" id="CHEBI:85448"/>
        <dbReference type="EC" id="2.1.1.63"/>
    </reaction>
</comment>
<evidence type="ECO:0000259" key="7">
    <source>
        <dbReference type="Pfam" id="PF01035"/>
    </source>
</evidence>
<dbReference type="NCBIfam" id="TIGR00589">
    <property type="entry name" value="ogt"/>
    <property type="match status" value="1"/>
</dbReference>
<dbReference type="Gene3D" id="1.10.10.10">
    <property type="entry name" value="Winged helix-like DNA-binding domain superfamily/Winged helix DNA-binding domain"/>
    <property type="match status" value="1"/>
</dbReference>
<dbReference type="CDD" id="cd06445">
    <property type="entry name" value="ATase"/>
    <property type="match status" value="1"/>
</dbReference>
<evidence type="ECO:0000256" key="5">
    <source>
        <dbReference type="ARBA" id="ARBA00023204"/>
    </source>
</evidence>
<dbReference type="GO" id="GO:0003908">
    <property type="term" value="F:methylated-DNA-[protein]-cysteine S-methyltransferase activity"/>
    <property type="evidence" value="ECO:0007669"/>
    <property type="project" value="UniProtKB-EC"/>
</dbReference>
<evidence type="ECO:0000256" key="2">
    <source>
        <dbReference type="ARBA" id="ARBA00022603"/>
    </source>
</evidence>
<keyword evidence="2 8" id="KW-0489">Methyltransferase</keyword>
<evidence type="ECO:0000256" key="4">
    <source>
        <dbReference type="ARBA" id="ARBA00022763"/>
    </source>
</evidence>
<proteinExistence type="predicted"/>
<dbReference type="InterPro" id="IPR036217">
    <property type="entry name" value="MethylDNA_cys_MeTrfase_DNAb"/>
</dbReference>
<dbReference type="AlphaFoldDB" id="A0A977KA89"/>
<dbReference type="GO" id="GO:0006281">
    <property type="term" value="P:DNA repair"/>
    <property type="evidence" value="ECO:0007669"/>
    <property type="project" value="UniProtKB-KW"/>
</dbReference>
<dbReference type="EMBL" id="CP006868">
    <property type="protein sequence ID" value="UXD21939.1"/>
    <property type="molecule type" value="Genomic_DNA"/>
</dbReference>
<dbReference type="PANTHER" id="PTHR10815">
    <property type="entry name" value="METHYLATED-DNA--PROTEIN-CYSTEINE METHYLTRANSFERASE"/>
    <property type="match status" value="1"/>
</dbReference>
<evidence type="ECO:0000313" key="8">
    <source>
        <dbReference type="EMBL" id="UXD21939.1"/>
    </source>
</evidence>
<dbReference type="InterPro" id="IPR001497">
    <property type="entry name" value="MethylDNA_cys_MeTrfase_AS"/>
</dbReference>
<dbReference type="PROSITE" id="PS00374">
    <property type="entry name" value="MGMT"/>
    <property type="match status" value="1"/>
</dbReference>
<reference evidence="8" key="1">
    <citation type="submission" date="2013-11" db="EMBL/GenBank/DDBJ databases">
        <title>Comparative genomics of Ignicoccus.</title>
        <authorList>
            <person name="Podar M."/>
        </authorList>
    </citation>
    <scope>NUCLEOTIDE SEQUENCE</scope>
    <source>
        <strain evidence="8">DSM 13166</strain>
    </source>
</reference>
<evidence type="ECO:0000313" key="9">
    <source>
        <dbReference type="Proteomes" id="UP001063698"/>
    </source>
</evidence>
<dbReference type="GO" id="GO:0032259">
    <property type="term" value="P:methylation"/>
    <property type="evidence" value="ECO:0007669"/>
    <property type="project" value="UniProtKB-KW"/>
</dbReference>
<dbReference type="InterPro" id="IPR036388">
    <property type="entry name" value="WH-like_DNA-bd_sf"/>
</dbReference>
<dbReference type="InterPro" id="IPR014048">
    <property type="entry name" value="MethylDNA_cys_MeTrfase_DNA-bd"/>
</dbReference>
<comment type="catalytic activity">
    <reaction evidence="1">
        <text>a 4-O-methyl-thymidine in DNA + L-cysteinyl-[protein] = a thymidine in DNA + S-methyl-L-cysteinyl-[protein]</text>
        <dbReference type="Rhea" id="RHEA:53428"/>
        <dbReference type="Rhea" id="RHEA-COMP:10131"/>
        <dbReference type="Rhea" id="RHEA-COMP:10132"/>
        <dbReference type="Rhea" id="RHEA-COMP:13555"/>
        <dbReference type="Rhea" id="RHEA-COMP:13556"/>
        <dbReference type="ChEBI" id="CHEBI:29950"/>
        <dbReference type="ChEBI" id="CHEBI:82612"/>
        <dbReference type="ChEBI" id="CHEBI:137386"/>
        <dbReference type="ChEBI" id="CHEBI:137387"/>
        <dbReference type="EC" id="2.1.1.63"/>
    </reaction>
</comment>
<organism evidence="8 9">
    <name type="scientific">Ignicoccus pacificus DSM 13166</name>
    <dbReference type="NCBI Taxonomy" id="940294"/>
    <lineage>
        <taxon>Archaea</taxon>
        <taxon>Thermoproteota</taxon>
        <taxon>Thermoprotei</taxon>
        <taxon>Desulfurococcales</taxon>
        <taxon>Desulfurococcaceae</taxon>
        <taxon>Ignicoccus</taxon>
    </lineage>
</organism>
<dbReference type="SUPFAM" id="SSF46767">
    <property type="entry name" value="Methylated DNA-protein cysteine methyltransferase, C-terminal domain"/>
    <property type="match status" value="1"/>
</dbReference>
<dbReference type="Proteomes" id="UP001063698">
    <property type="component" value="Chromosome"/>
</dbReference>
<name>A0A977KA89_9CREN</name>
<dbReference type="KEGG" id="ipc:IPA_09805"/>
<evidence type="ECO:0000256" key="3">
    <source>
        <dbReference type="ARBA" id="ARBA00022679"/>
    </source>
</evidence>
<keyword evidence="4" id="KW-0227">DNA damage</keyword>
<sequence>MGKIRKEELLKILLLLIPRGKVTTYKSLANILKTSPRAVGKLLNSNEELVVIPCHRVVMSNGKIGGYKLGESFKRKLLVLEGVHFCGNRVCKEDIIDLFLELEGSDPSDYLK</sequence>
<gene>
    <name evidence="8" type="ORF">IPA_09805</name>
</gene>
<dbReference type="PANTHER" id="PTHR10815:SF13">
    <property type="entry name" value="METHYLATED-DNA--PROTEIN-CYSTEINE METHYLTRANSFERASE"/>
    <property type="match status" value="1"/>
</dbReference>
<keyword evidence="5" id="KW-0234">DNA repair</keyword>
<feature type="domain" description="Methylated-DNA-[protein]-cysteine S-methyltransferase DNA binding" evidence="7">
    <location>
        <begin position="14"/>
        <end position="83"/>
    </location>
</feature>
<keyword evidence="9" id="KW-1185">Reference proteome</keyword>
<protein>
    <submittedName>
        <fullName evidence="8">Methylated-DNA-protein-cysteine methyltransferase</fullName>
    </submittedName>
</protein>
<accession>A0A977KA89</accession>
<evidence type="ECO:0000256" key="6">
    <source>
        <dbReference type="ARBA" id="ARBA00049348"/>
    </source>
</evidence>
<dbReference type="Pfam" id="PF01035">
    <property type="entry name" value="DNA_binding_1"/>
    <property type="match status" value="1"/>
</dbReference>
<evidence type="ECO:0000256" key="1">
    <source>
        <dbReference type="ARBA" id="ARBA00001286"/>
    </source>
</evidence>
<keyword evidence="3" id="KW-0808">Transferase</keyword>